<feature type="compositionally biased region" description="Polar residues" evidence="5">
    <location>
        <begin position="500"/>
        <end position="509"/>
    </location>
</feature>
<organism evidence="7 8">
    <name type="scientific">Apiotrichum porosum</name>
    <dbReference type="NCBI Taxonomy" id="105984"/>
    <lineage>
        <taxon>Eukaryota</taxon>
        <taxon>Fungi</taxon>
        <taxon>Dikarya</taxon>
        <taxon>Basidiomycota</taxon>
        <taxon>Agaricomycotina</taxon>
        <taxon>Tremellomycetes</taxon>
        <taxon>Trichosporonales</taxon>
        <taxon>Trichosporonaceae</taxon>
        <taxon>Apiotrichum</taxon>
    </lineage>
</organism>
<dbReference type="RefSeq" id="XP_028479108.1">
    <property type="nucleotide sequence ID" value="XM_028620136.1"/>
</dbReference>
<evidence type="ECO:0000256" key="4">
    <source>
        <dbReference type="PROSITE-ProRule" id="PRU00322"/>
    </source>
</evidence>
<feature type="compositionally biased region" description="Basic and acidic residues" evidence="5">
    <location>
        <begin position="391"/>
        <end position="401"/>
    </location>
</feature>
<gene>
    <name evidence="7" type="ORF">EHS24_004567</name>
</gene>
<dbReference type="GO" id="GO:0008270">
    <property type="term" value="F:zinc ion binding"/>
    <property type="evidence" value="ECO:0007669"/>
    <property type="project" value="UniProtKB-KW"/>
</dbReference>
<comment type="caution">
    <text evidence="7">The sequence shown here is derived from an EMBL/GenBank/DDBJ whole genome shotgun (WGS) entry which is preliminary data.</text>
</comment>
<dbReference type="GeneID" id="39589110"/>
<feature type="compositionally biased region" description="Pro residues" evidence="5">
    <location>
        <begin position="89"/>
        <end position="100"/>
    </location>
</feature>
<feature type="region of interest" description="Disordered" evidence="5">
    <location>
        <begin position="73"/>
        <end position="112"/>
    </location>
</feature>
<feature type="region of interest" description="Disordered" evidence="5">
    <location>
        <begin position="391"/>
        <end position="621"/>
    </location>
</feature>
<dbReference type="PROSITE" id="PS01358">
    <property type="entry name" value="ZF_RANBP2_1"/>
    <property type="match status" value="1"/>
</dbReference>
<keyword evidence="1" id="KW-0479">Metal-binding</keyword>
<evidence type="ECO:0000259" key="6">
    <source>
        <dbReference type="PROSITE" id="PS50199"/>
    </source>
</evidence>
<protein>
    <recommendedName>
        <fullName evidence="6">RanBP2-type domain-containing protein</fullName>
    </recommendedName>
</protein>
<evidence type="ECO:0000256" key="1">
    <source>
        <dbReference type="ARBA" id="ARBA00022723"/>
    </source>
</evidence>
<feature type="compositionally biased region" description="Low complexity" evidence="5">
    <location>
        <begin position="447"/>
        <end position="464"/>
    </location>
</feature>
<name>A0A427Y5F4_9TREE</name>
<dbReference type="InterPro" id="IPR001876">
    <property type="entry name" value="Znf_RanBP2"/>
</dbReference>
<keyword evidence="8" id="KW-1185">Reference proteome</keyword>
<evidence type="ECO:0000256" key="5">
    <source>
        <dbReference type="SAM" id="MobiDB-lite"/>
    </source>
</evidence>
<evidence type="ECO:0000313" key="8">
    <source>
        <dbReference type="Proteomes" id="UP000279236"/>
    </source>
</evidence>
<evidence type="ECO:0000313" key="7">
    <source>
        <dbReference type="EMBL" id="RSH86323.1"/>
    </source>
</evidence>
<dbReference type="EMBL" id="RSCE01000002">
    <property type="protein sequence ID" value="RSH86323.1"/>
    <property type="molecule type" value="Genomic_DNA"/>
</dbReference>
<feature type="compositionally biased region" description="Basic and acidic residues" evidence="5">
    <location>
        <begin position="569"/>
        <end position="581"/>
    </location>
</feature>
<proteinExistence type="predicted"/>
<dbReference type="AlphaFoldDB" id="A0A427Y5F4"/>
<accession>A0A427Y5F4</accession>
<feature type="compositionally biased region" description="Low complexity" evidence="5">
    <location>
        <begin position="353"/>
        <end position="365"/>
    </location>
</feature>
<feature type="compositionally biased region" description="Polar residues" evidence="5">
    <location>
        <begin position="402"/>
        <end position="411"/>
    </location>
</feature>
<sequence length="669" mass="72143">MFDLTPLEHHPLLAEYPQLREKHISGELSPLDASTLGDVITLTAHVQHDSPIDSQYYVAAEIIRFKALQMTYGESQPPSTPSAAIHQPPAAPVPPVPPGSPKSVSHGPTHHAVHDSGIKESLTSIQSAITGVHSVLTATAGEVTSFREDFQNLEIKTQTTVDDIQAVKEELGIVTSNIEGVKEDVFSLSHKIDTASPPSDHTHLLLTMERQIRDLALHLTLLDSSLEHNTQLLRDVQAAQGAQLSITALRAEFGRHRDTLKSVHPTTSDIQHETLAAVSRIESNLKTYGDEVNERIDSFDQWNAVMSAISGMPAGLAREYAEDVQAVIEDEDALGPRLSRPEQGTASDDEDSVSVSAESESGGSDTPDSTEDSERVTGDALLASVTSIESCLEKRDHRKESSSPVSAQNVHSPSPSIQSIESSPPKSDDEIEDCAPVPLTPIEEVASGSEGSVPPVSEVSTGSVQVKVEPDDTTSGPDVAKTTDISPAIASPGEEPTLKTDATSTVQSATDEDDNGTTTHSEPISVLGITPKIEPDLETKPAVSKHHPSTMDIKPKIPDTSRPATPRNFHIDRPRTHDSRPRTPGGFQNERPRTPAQAYSKREREITTHPQVEAKQPDAVPQGEQKMLEGWVWRCPGCGLLNHGDHQKCSRCGTQQSVVYWLSTPTPAA</sequence>
<keyword evidence="3" id="KW-0862">Zinc</keyword>
<evidence type="ECO:0000256" key="3">
    <source>
        <dbReference type="ARBA" id="ARBA00022833"/>
    </source>
</evidence>
<keyword evidence="2 4" id="KW-0863">Zinc-finger</keyword>
<feature type="compositionally biased region" description="Low complexity" evidence="5">
    <location>
        <begin position="412"/>
        <end position="425"/>
    </location>
</feature>
<feature type="region of interest" description="Disordered" evidence="5">
    <location>
        <begin position="332"/>
        <end position="375"/>
    </location>
</feature>
<evidence type="ECO:0000256" key="2">
    <source>
        <dbReference type="ARBA" id="ARBA00022771"/>
    </source>
</evidence>
<feature type="domain" description="RanBP2-type" evidence="6">
    <location>
        <begin position="628"/>
        <end position="658"/>
    </location>
</feature>
<dbReference type="PROSITE" id="PS50199">
    <property type="entry name" value="ZF_RANBP2_2"/>
    <property type="match status" value="1"/>
</dbReference>
<reference evidence="7 8" key="1">
    <citation type="submission" date="2018-11" db="EMBL/GenBank/DDBJ databases">
        <title>Genome sequence of Apiotrichum porosum DSM 27194.</title>
        <authorList>
            <person name="Aliyu H."/>
            <person name="Gorte O."/>
            <person name="Ochsenreither K."/>
        </authorList>
    </citation>
    <scope>NUCLEOTIDE SEQUENCE [LARGE SCALE GENOMIC DNA]</scope>
    <source>
        <strain evidence="7 8">DSM 27194</strain>
    </source>
</reference>
<dbReference type="Proteomes" id="UP000279236">
    <property type="component" value="Unassembled WGS sequence"/>
</dbReference>